<dbReference type="EMBL" id="JAULSN010000005">
    <property type="protein sequence ID" value="KAK3371327.1"/>
    <property type="molecule type" value="Genomic_DNA"/>
</dbReference>
<evidence type="ECO:0000313" key="3">
    <source>
        <dbReference type="Proteomes" id="UP001287356"/>
    </source>
</evidence>
<feature type="transmembrane region" description="Helical" evidence="1">
    <location>
        <begin position="49"/>
        <end position="69"/>
    </location>
</feature>
<dbReference type="Proteomes" id="UP001287356">
    <property type="component" value="Unassembled WGS sequence"/>
</dbReference>
<name>A0AAE0K862_9PEZI</name>
<accession>A0AAE0K862</accession>
<keyword evidence="1" id="KW-1133">Transmembrane helix</keyword>
<dbReference type="AlphaFoldDB" id="A0AAE0K862"/>
<keyword evidence="3" id="KW-1185">Reference proteome</keyword>
<evidence type="ECO:0000313" key="2">
    <source>
        <dbReference type="EMBL" id="KAK3371327.1"/>
    </source>
</evidence>
<keyword evidence="1" id="KW-0472">Membrane</keyword>
<reference evidence="2" key="1">
    <citation type="journal article" date="2023" name="Mol. Phylogenet. Evol.">
        <title>Genome-scale phylogeny and comparative genomics of the fungal order Sordariales.</title>
        <authorList>
            <person name="Hensen N."/>
            <person name="Bonometti L."/>
            <person name="Westerberg I."/>
            <person name="Brannstrom I.O."/>
            <person name="Guillou S."/>
            <person name="Cros-Aarteil S."/>
            <person name="Calhoun S."/>
            <person name="Haridas S."/>
            <person name="Kuo A."/>
            <person name="Mondo S."/>
            <person name="Pangilinan J."/>
            <person name="Riley R."/>
            <person name="LaButti K."/>
            <person name="Andreopoulos B."/>
            <person name="Lipzen A."/>
            <person name="Chen C."/>
            <person name="Yan M."/>
            <person name="Daum C."/>
            <person name="Ng V."/>
            <person name="Clum A."/>
            <person name="Steindorff A."/>
            <person name="Ohm R.A."/>
            <person name="Martin F."/>
            <person name="Silar P."/>
            <person name="Natvig D.O."/>
            <person name="Lalanne C."/>
            <person name="Gautier V."/>
            <person name="Ament-Velasquez S.L."/>
            <person name="Kruys A."/>
            <person name="Hutchinson M.I."/>
            <person name="Powell A.J."/>
            <person name="Barry K."/>
            <person name="Miller A.N."/>
            <person name="Grigoriev I.V."/>
            <person name="Debuchy R."/>
            <person name="Gladieux P."/>
            <person name="Hiltunen Thoren M."/>
            <person name="Johannesson H."/>
        </authorList>
    </citation>
    <scope>NUCLEOTIDE SEQUENCE</scope>
    <source>
        <strain evidence="2">CBS 958.72</strain>
    </source>
</reference>
<organism evidence="2 3">
    <name type="scientific">Lasiosphaeria ovina</name>
    <dbReference type="NCBI Taxonomy" id="92902"/>
    <lineage>
        <taxon>Eukaryota</taxon>
        <taxon>Fungi</taxon>
        <taxon>Dikarya</taxon>
        <taxon>Ascomycota</taxon>
        <taxon>Pezizomycotina</taxon>
        <taxon>Sordariomycetes</taxon>
        <taxon>Sordariomycetidae</taxon>
        <taxon>Sordariales</taxon>
        <taxon>Lasiosphaeriaceae</taxon>
        <taxon>Lasiosphaeria</taxon>
    </lineage>
</organism>
<reference evidence="2" key="2">
    <citation type="submission" date="2023-06" db="EMBL/GenBank/DDBJ databases">
        <authorList>
            <consortium name="Lawrence Berkeley National Laboratory"/>
            <person name="Haridas S."/>
            <person name="Hensen N."/>
            <person name="Bonometti L."/>
            <person name="Westerberg I."/>
            <person name="Brannstrom I.O."/>
            <person name="Guillou S."/>
            <person name="Cros-Aarteil S."/>
            <person name="Calhoun S."/>
            <person name="Kuo A."/>
            <person name="Mondo S."/>
            <person name="Pangilinan J."/>
            <person name="Riley R."/>
            <person name="Labutti K."/>
            <person name="Andreopoulos B."/>
            <person name="Lipzen A."/>
            <person name="Chen C."/>
            <person name="Yanf M."/>
            <person name="Daum C."/>
            <person name="Ng V."/>
            <person name="Clum A."/>
            <person name="Steindorff A."/>
            <person name="Ohm R."/>
            <person name="Martin F."/>
            <person name="Silar P."/>
            <person name="Natvig D."/>
            <person name="Lalanne C."/>
            <person name="Gautier V."/>
            <person name="Ament-Velasquez S.L."/>
            <person name="Kruys A."/>
            <person name="Hutchinson M.I."/>
            <person name="Powell A.J."/>
            <person name="Barry K."/>
            <person name="Miller A.N."/>
            <person name="Grigoriev I.V."/>
            <person name="Debuchy R."/>
            <person name="Gladieux P."/>
            <person name="Thoren M.H."/>
            <person name="Johannesson H."/>
        </authorList>
    </citation>
    <scope>NUCLEOTIDE SEQUENCE</scope>
    <source>
        <strain evidence="2">CBS 958.72</strain>
    </source>
</reference>
<sequence>MNGWHGAGGFLRLGLRSRQGGWFLRHCGLIPKVRIGHRYKHSNSVEQSLLWNALFALLFIVLLSVPGSWSGPLLSSVSSKVRFPKGVTRLTSCLCFDWLLPNPSGILRRAGLRLQKVQRRNTRDQAGGFAHLVMEAFNEKRPWLSKSLYSPNASLITHVHA</sequence>
<keyword evidence="1" id="KW-0812">Transmembrane</keyword>
<gene>
    <name evidence="2" type="ORF">B0T24DRAFT_315782</name>
</gene>
<comment type="caution">
    <text evidence="2">The sequence shown here is derived from an EMBL/GenBank/DDBJ whole genome shotgun (WGS) entry which is preliminary data.</text>
</comment>
<proteinExistence type="predicted"/>
<protein>
    <submittedName>
        <fullName evidence="2">Uncharacterized protein</fullName>
    </submittedName>
</protein>
<evidence type="ECO:0000256" key="1">
    <source>
        <dbReference type="SAM" id="Phobius"/>
    </source>
</evidence>